<dbReference type="EMBL" id="UZVY01000001">
    <property type="protein sequence ID" value="VDR41778.1"/>
    <property type="molecule type" value="Genomic_DNA"/>
</dbReference>
<evidence type="ECO:0000256" key="1">
    <source>
        <dbReference type="SAM" id="Phobius"/>
    </source>
</evidence>
<dbReference type="EMBL" id="CP101806">
    <property type="protein sequence ID" value="UUD35445.1"/>
    <property type="molecule type" value="Genomic_DNA"/>
</dbReference>
<name>A0A3P8KLY6_9BACT</name>
<evidence type="ECO:0000313" key="5">
    <source>
        <dbReference type="Proteomes" id="UP001058569"/>
    </source>
</evidence>
<keyword evidence="1" id="KW-1133">Transmembrane helix</keyword>
<feature type="transmembrane region" description="Helical" evidence="1">
    <location>
        <begin position="85"/>
        <end position="112"/>
    </location>
</feature>
<evidence type="ECO:0000313" key="3">
    <source>
        <dbReference type="EMBL" id="VDR41778.1"/>
    </source>
</evidence>
<organism evidence="3 4">
    <name type="scientific">Mycoplasmopsis caviae</name>
    <dbReference type="NCBI Taxonomy" id="55603"/>
    <lineage>
        <taxon>Bacteria</taxon>
        <taxon>Bacillati</taxon>
        <taxon>Mycoplasmatota</taxon>
        <taxon>Mycoplasmoidales</taxon>
        <taxon>Metamycoplasmataceae</taxon>
        <taxon>Mycoplasmopsis</taxon>
    </lineage>
</organism>
<reference evidence="2" key="2">
    <citation type="submission" date="2022-07" db="EMBL/GenBank/DDBJ databases">
        <title>Complete genome of Mycoplasma caviae type strain G122.</title>
        <authorList>
            <person name="Spergser J."/>
        </authorList>
    </citation>
    <scope>NUCLEOTIDE SEQUENCE</scope>
    <source>
        <strain evidence="2">G122</strain>
    </source>
</reference>
<feature type="transmembrane region" description="Helical" evidence="1">
    <location>
        <begin position="15"/>
        <end position="35"/>
    </location>
</feature>
<dbReference type="Proteomes" id="UP001058569">
    <property type="component" value="Chromosome"/>
</dbReference>
<evidence type="ECO:0000313" key="4">
    <source>
        <dbReference type="Proteomes" id="UP000280036"/>
    </source>
</evidence>
<dbReference type="Proteomes" id="UP000280036">
    <property type="component" value="Unassembled WGS sequence"/>
</dbReference>
<evidence type="ECO:0000313" key="2">
    <source>
        <dbReference type="EMBL" id="UUD35445.1"/>
    </source>
</evidence>
<dbReference type="AlphaFoldDB" id="A0A3P8KLY6"/>
<protein>
    <submittedName>
        <fullName evidence="2">DUF4013 domain-containing protein</fullName>
    </submittedName>
</protein>
<feature type="transmembrane region" description="Helical" evidence="1">
    <location>
        <begin position="42"/>
        <end position="65"/>
    </location>
</feature>
<feature type="transmembrane region" description="Helical" evidence="1">
    <location>
        <begin position="132"/>
        <end position="152"/>
    </location>
</feature>
<keyword evidence="1" id="KW-0812">Transmembrane</keyword>
<keyword evidence="5" id="KW-1185">Reference proteome</keyword>
<gene>
    <name evidence="3" type="ORF">NCTC10126_00261</name>
    <name evidence="2" type="ORF">NPA07_01040</name>
</gene>
<reference evidence="3 4" key="1">
    <citation type="submission" date="2018-12" db="EMBL/GenBank/DDBJ databases">
        <authorList>
            <consortium name="Pathogen Informatics"/>
        </authorList>
    </citation>
    <scope>NUCLEOTIDE SEQUENCE [LARGE SCALE GENOMIC DNA]</scope>
    <source>
        <strain evidence="3 4">NCTC10126</strain>
    </source>
</reference>
<sequence>MRTFEDNWKALATNGWGILISLSIFFTILLVATIIGAKRGFYAALMSLGFNSVGFIIGLILAPIILDTSISLKHSNANLMNKLIILKPMLVGIIILSFTALVAIIGEIIYALTKDFFKRSIIKRMNKGESTVFYRSMGAVAAGISALPGAILTTNLAGFVDQNSFINNANNSVLNFLTVGQAKGVSKYAPGLVMLNKIKNDEQFKKDIFKYVQSIFNLDNYVFKMKSKSTIDKTLNDEKVNSGDTITNNKLLSEIWFVPLANWSDDEIERLPKIKEWLNFILNDEDSLDLLYSNYKYSNGQKYTFAGLHSKEHPTWHTKITSDDDYYYYKKFQFGNSESWSPETQPFEETKENKFDFKTMFSWNVEQSNKTISKLLRKYSNHRFAKDKDTQKEDFSKVEKIANEPIFSLDIQEEQARKKLISIFYEIVFPNDKTFRNIEQKDAFEEYDSTKLVAKNKLDEISQKKFHLVFNKIIESILQEININ</sequence>
<proteinExistence type="predicted"/>
<accession>A0A3P8KLY6</accession>
<dbReference type="RefSeq" id="WP_126118045.1">
    <property type="nucleotide sequence ID" value="NZ_CP101806.1"/>
</dbReference>
<dbReference type="OrthoDB" id="9957348at2"/>
<keyword evidence="1" id="KW-0472">Membrane</keyword>